<dbReference type="AlphaFoldDB" id="A0AAU9XB72"/>
<protein>
    <submittedName>
        <fullName evidence="2">Uncharacterized protein</fullName>
    </submittedName>
</protein>
<comment type="caution">
    <text evidence="2">The sequence shown here is derived from an EMBL/GenBank/DDBJ whole genome shotgun (WGS) entry which is preliminary data.</text>
</comment>
<evidence type="ECO:0000256" key="1">
    <source>
        <dbReference type="SAM" id="MobiDB-lite"/>
    </source>
</evidence>
<accession>A0AAU9XB72</accession>
<organism evidence="2 3">
    <name type="scientific">Pocillopora meandrina</name>
    <dbReference type="NCBI Taxonomy" id="46732"/>
    <lineage>
        <taxon>Eukaryota</taxon>
        <taxon>Metazoa</taxon>
        <taxon>Cnidaria</taxon>
        <taxon>Anthozoa</taxon>
        <taxon>Hexacorallia</taxon>
        <taxon>Scleractinia</taxon>
        <taxon>Astrocoeniina</taxon>
        <taxon>Pocilloporidae</taxon>
        <taxon>Pocillopora</taxon>
    </lineage>
</organism>
<feature type="compositionally biased region" description="Polar residues" evidence="1">
    <location>
        <begin position="50"/>
        <end position="66"/>
    </location>
</feature>
<name>A0AAU9XB72_9CNID</name>
<proteinExistence type="predicted"/>
<evidence type="ECO:0000313" key="2">
    <source>
        <dbReference type="EMBL" id="CAH3141363.1"/>
    </source>
</evidence>
<reference evidence="2 3" key="1">
    <citation type="submission" date="2022-05" db="EMBL/GenBank/DDBJ databases">
        <authorList>
            <consortium name="Genoscope - CEA"/>
            <person name="William W."/>
        </authorList>
    </citation>
    <scope>NUCLEOTIDE SEQUENCE [LARGE SCALE GENOMIC DNA]</scope>
</reference>
<sequence length="935" mass="106373">MAVYQRSSQENAIRNINIFNCHIGTLVNGDGNTVNTCSCRRRLDYPKQRTYSTSGRTATPGITNHNGEWRGTKRKQTKIRFPQRKHRADPKFSFKSTSSDSEDTFYGPEIFPTVSGECDRGFEILMKKFHSVLNNLHPLRDSGNFKDFNSLADRFLLASKGDDAFEILILIEKSVVVSYQNNLEKAEMMAEVMVQEALDTLSKSKVKDEMFYFLLSMANLHLASFYRRQNKHGNAHSKITIADENSQRVNSRFLTALIFYEKASSLIKYITSVSLDRSLRRKLVKQSKEHMRLCITICIELENDGIYIKKHLSGLLKLALLDLNCHTRAARKEPTSSQSIADAKTYLEKVQENYPNEISERQKIQFFVAKSDLNYRLGDLQAAQRDANQALSLAETHGSSLEITAIKERQEDMDKQITMDTIDFKLYHENLRHDTLSSRPAHMSLASKLLWYVRQNLPSVLYILSLHLISWGNFKFISLPSAHGDEKYTINIINSKIETLVIGDGNVVNNFCRCLQYPEHSTVSRSGRTATRRSAICHDGGEIRRRTKRRQTKLGFPQRKHRGDLKFSSKNVSDESDEDSYYGHCGPQIFPSASGELDLAFEKSMKRFHIILNRLHPLRDSGNFMDFTSVADSILMNSKGDLELELLILLEKSVVVSYQNDLENSEAMVREVLSKLKNSEARVEMKDYLVTMAHIYLTGTYRRQYKHGKADSTIAVAEQVSPKSQNETSRFVKALILYEMASNLTIYINSVPLHLSARKKLVEQSKHYMKQCIDLSIELDGNSLYIKKHHFGLLKLAALDLNCGTRAAREQVTSDKCIADAQTCLRAVQEKYENEMSEGQKIQFLGAKSDLNYRLGDLEAAQSEATQALQLAETLGFNLEIVPFRERLEDISKLITSTEMMFMEPSHEEVCVNSLSSSSVPLNRNSSCSSGCEME</sequence>
<dbReference type="EMBL" id="CALNXJ010000035">
    <property type="protein sequence ID" value="CAH3141363.1"/>
    <property type="molecule type" value="Genomic_DNA"/>
</dbReference>
<dbReference type="Proteomes" id="UP001159428">
    <property type="component" value="Unassembled WGS sequence"/>
</dbReference>
<feature type="region of interest" description="Disordered" evidence="1">
    <location>
        <begin position="50"/>
        <end position="78"/>
    </location>
</feature>
<keyword evidence="3" id="KW-1185">Reference proteome</keyword>
<gene>
    <name evidence="2" type="ORF">PMEA_00019666</name>
</gene>
<evidence type="ECO:0000313" key="3">
    <source>
        <dbReference type="Proteomes" id="UP001159428"/>
    </source>
</evidence>